<evidence type="ECO:0000313" key="1">
    <source>
        <dbReference type="EMBL" id="JAH21649.1"/>
    </source>
</evidence>
<proteinExistence type="predicted"/>
<reference evidence="1" key="1">
    <citation type="submission" date="2014-11" db="EMBL/GenBank/DDBJ databases">
        <authorList>
            <person name="Amaro Gonzalez C."/>
        </authorList>
    </citation>
    <scope>NUCLEOTIDE SEQUENCE</scope>
</reference>
<sequence>MAEVVLWHSIYELQYIWMVWTFYFHKNVPFVNLHNCFHSVYSQVKRPFQISGII</sequence>
<accession>A0A0E9QXQ7</accession>
<protein>
    <submittedName>
        <fullName evidence="1">Uncharacterized protein</fullName>
    </submittedName>
</protein>
<dbReference type="EMBL" id="GBXM01086928">
    <property type="protein sequence ID" value="JAH21649.1"/>
    <property type="molecule type" value="Transcribed_RNA"/>
</dbReference>
<name>A0A0E9QXQ7_ANGAN</name>
<organism evidence="1">
    <name type="scientific">Anguilla anguilla</name>
    <name type="common">European freshwater eel</name>
    <name type="synonym">Muraena anguilla</name>
    <dbReference type="NCBI Taxonomy" id="7936"/>
    <lineage>
        <taxon>Eukaryota</taxon>
        <taxon>Metazoa</taxon>
        <taxon>Chordata</taxon>
        <taxon>Craniata</taxon>
        <taxon>Vertebrata</taxon>
        <taxon>Euteleostomi</taxon>
        <taxon>Actinopterygii</taxon>
        <taxon>Neopterygii</taxon>
        <taxon>Teleostei</taxon>
        <taxon>Anguilliformes</taxon>
        <taxon>Anguillidae</taxon>
        <taxon>Anguilla</taxon>
    </lineage>
</organism>
<reference evidence="1" key="2">
    <citation type="journal article" date="2015" name="Fish Shellfish Immunol.">
        <title>Early steps in the European eel (Anguilla anguilla)-Vibrio vulnificus interaction in the gills: Role of the RtxA13 toxin.</title>
        <authorList>
            <person name="Callol A."/>
            <person name="Pajuelo D."/>
            <person name="Ebbesson L."/>
            <person name="Teles M."/>
            <person name="MacKenzie S."/>
            <person name="Amaro C."/>
        </authorList>
    </citation>
    <scope>NUCLEOTIDE SEQUENCE</scope>
</reference>
<dbReference type="AlphaFoldDB" id="A0A0E9QXQ7"/>